<dbReference type="Proteomes" id="UP000198935">
    <property type="component" value="Unassembled WGS sequence"/>
</dbReference>
<accession>A0A1H3V2D5</accession>
<evidence type="ECO:0000256" key="1">
    <source>
        <dbReference type="SAM" id="Phobius"/>
    </source>
</evidence>
<organism evidence="2 3">
    <name type="scientific">Evansella caseinilytica</name>
    <dbReference type="NCBI Taxonomy" id="1503961"/>
    <lineage>
        <taxon>Bacteria</taxon>
        <taxon>Bacillati</taxon>
        <taxon>Bacillota</taxon>
        <taxon>Bacilli</taxon>
        <taxon>Bacillales</taxon>
        <taxon>Bacillaceae</taxon>
        <taxon>Evansella</taxon>
    </lineage>
</organism>
<keyword evidence="1" id="KW-1133">Transmembrane helix</keyword>
<keyword evidence="1" id="KW-0472">Membrane</keyword>
<gene>
    <name evidence="2" type="ORF">SAMN05421736_1392</name>
</gene>
<dbReference type="OrthoDB" id="9796770at2"/>
<feature type="transmembrane region" description="Helical" evidence="1">
    <location>
        <begin position="7"/>
        <end position="25"/>
    </location>
</feature>
<keyword evidence="1" id="KW-0812">Transmembrane</keyword>
<proteinExistence type="predicted"/>
<evidence type="ECO:0000313" key="2">
    <source>
        <dbReference type="EMBL" id="SDZ68757.1"/>
    </source>
</evidence>
<reference evidence="3" key="1">
    <citation type="submission" date="2016-10" db="EMBL/GenBank/DDBJ databases">
        <authorList>
            <person name="Varghese N."/>
            <person name="Submissions S."/>
        </authorList>
    </citation>
    <scope>NUCLEOTIDE SEQUENCE [LARGE SCALE GENOMIC DNA]</scope>
    <source>
        <strain evidence="3">SP</strain>
    </source>
</reference>
<sequence length="248" mass="28607">MKKNNKLILISLVIIGAVIGGVMFMNRGDFADRNRETIEENVRNYVERYKLDSEKLVIKKITNPSSLPTGEKYFTIYIEYHGHPYISIALKGDPDTLMVFEPKERIVRHIFEELYLEARYEEFKPAIDYLNSLDITDPLRPEGTKTIYFQTSVGLASEISDELKEAFRKGDDLEHLKQYIEDNIEKISELDNNISIIGIKEGIDDEQAKEIRMKLENMLPKSNYVVEIGVENIATGETQGVFTYLEIK</sequence>
<keyword evidence="3" id="KW-1185">Reference proteome</keyword>
<dbReference type="AlphaFoldDB" id="A0A1H3V2D5"/>
<protein>
    <submittedName>
        <fullName evidence="2">Uncharacterized protein</fullName>
    </submittedName>
</protein>
<name>A0A1H3V2D5_9BACI</name>
<dbReference type="EMBL" id="FNPI01000039">
    <property type="protein sequence ID" value="SDZ68757.1"/>
    <property type="molecule type" value="Genomic_DNA"/>
</dbReference>
<evidence type="ECO:0000313" key="3">
    <source>
        <dbReference type="Proteomes" id="UP000198935"/>
    </source>
</evidence>